<comment type="subcellular location">
    <subcellularLocation>
        <location evidence="1 4">Bacterial flagellum basal body</location>
    </subcellularLocation>
</comment>
<keyword evidence="3 4" id="KW-0975">Bacterial flagellum</keyword>
<dbReference type="Pfam" id="PF02049">
    <property type="entry name" value="FliE"/>
    <property type="match status" value="1"/>
</dbReference>
<proteinExistence type="inferred from homology"/>
<evidence type="ECO:0000256" key="1">
    <source>
        <dbReference type="ARBA" id="ARBA00004117"/>
    </source>
</evidence>
<sequence>MLNIENYTHIANKINSLDSINFSQTNQVSENGEGFSAIFNHALNSFTTSQQMADGATTSLVVGDDVALHDIMIQTTEAQLSLELAIQVRNKCLEAYNDIKNMQF</sequence>
<dbReference type="Proteomes" id="UP000501451">
    <property type="component" value="Chromosome"/>
</dbReference>
<dbReference type="PRINTS" id="PR01006">
    <property type="entry name" value="FLGHOOKFLIE"/>
</dbReference>
<evidence type="ECO:0000256" key="2">
    <source>
        <dbReference type="ARBA" id="ARBA00009272"/>
    </source>
</evidence>
<keyword evidence="7" id="KW-1185">Reference proteome</keyword>
<dbReference type="PANTHER" id="PTHR34653:SF1">
    <property type="entry name" value="FLAGELLAR HOOK-BASAL BODY COMPLEX PROTEIN FLIE"/>
    <property type="match status" value="1"/>
</dbReference>
<keyword evidence="6" id="KW-0966">Cell projection</keyword>
<gene>
    <name evidence="4 6" type="primary">fliE</name>
    <name evidence="6" type="ORF">G7057_05540</name>
</gene>
<dbReference type="InterPro" id="IPR001624">
    <property type="entry name" value="FliE"/>
</dbReference>
<comment type="similarity">
    <text evidence="2 4">Belongs to the FliE family.</text>
</comment>
<name>A0A6G7KD01_9LACT</name>
<dbReference type="GO" id="GO:0009425">
    <property type="term" value="C:bacterial-type flagellum basal body"/>
    <property type="evidence" value="ECO:0007669"/>
    <property type="project" value="UniProtKB-SubCell"/>
</dbReference>
<dbReference type="KEGG" id="jar:G7057_05540"/>
<dbReference type="EMBL" id="CP049740">
    <property type="protein sequence ID" value="QII83125.1"/>
    <property type="molecule type" value="Genomic_DNA"/>
</dbReference>
<reference evidence="6 7" key="1">
    <citation type="journal article" date="2017" name="Int. J. Syst. Evol. Microbiol.">
        <title>Jeotgalibaca porci sp. nov. and Jeotgalibaca arthritidis sp. nov., isolated from pigs, and emended description of the genus Jeotgalibaca.</title>
        <authorList>
            <person name="Zamora L."/>
            <person name="Perez-Sancho M."/>
            <person name="Dominguez L."/>
            <person name="Fernandez-Garayzabal J.F."/>
            <person name="Vela A.I."/>
        </authorList>
    </citation>
    <scope>NUCLEOTIDE SEQUENCE [LARGE SCALE GENOMIC DNA]</scope>
    <source>
        <strain evidence="6 7">CECT 9157</strain>
    </source>
</reference>
<dbReference type="GO" id="GO:0003774">
    <property type="term" value="F:cytoskeletal motor activity"/>
    <property type="evidence" value="ECO:0007669"/>
    <property type="project" value="InterPro"/>
</dbReference>
<keyword evidence="6" id="KW-0282">Flagellum</keyword>
<organism evidence="6 7">
    <name type="scientific">Jeotgalibaca arthritidis</name>
    <dbReference type="NCBI Taxonomy" id="1868794"/>
    <lineage>
        <taxon>Bacteria</taxon>
        <taxon>Bacillati</taxon>
        <taxon>Bacillota</taxon>
        <taxon>Bacilli</taxon>
        <taxon>Lactobacillales</taxon>
        <taxon>Carnobacteriaceae</taxon>
        <taxon>Jeotgalibaca</taxon>
    </lineage>
</organism>
<keyword evidence="6" id="KW-0969">Cilium</keyword>
<accession>A0A6G7KD01</accession>
<protein>
    <recommendedName>
        <fullName evidence="4 5">Flagellar hook-basal body complex protein FliE</fullName>
    </recommendedName>
</protein>
<dbReference type="PANTHER" id="PTHR34653">
    <property type="match status" value="1"/>
</dbReference>
<evidence type="ECO:0000313" key="7">
    <source>
        <dbReference type="Proteomes" id="UP000501451"/>
    </source>
</evidence>
<dbReference type="NCBIfam" id="TIGR00205">
    <property type="entry name" value="fliE"/>
    <property type="match status" value="1"/>
</dbReference>
<evidence type="ECO:0000256" key="5">
    <source>
        <dbReference type="NCBIfam" id="TIGR00205"/>
    </source>
</evidence>
<evidence type="ECO:0000256" key="3">
    <source>
        <dbReference type="ARBA" id="ARBA00023143"/>
    </source>
</evidence>
<evidence type="ECO:0000313" key="6">
    <source>
        <dbReference type="EMBL" id="QII83125.1"/>
    </source>
</evidence>
<dbReference type="HAMAP" id="MF_00724">
    <property type="entry name" value="FliE"/>
    <property type="match status" value="1"/>
</dbReference>
<dbReference type="AlphaFoldDB" id="A0A6G7KD01"/>
<dbReference type="GO" id="GO:0005198">
    <property type="term" value="F:structural molecule activity"/>
    <property type="evidence" value="ECO:0007669"/>
    <property type="project" value="UniProtKB-UniRule"/>
</dbReference>
<dbReference type="GO" id="GO:0071973">
    <property type="term" value="P:bacterial-type flagellum-dependent cell motility"/>
    <property type="evidence" value="ECO:0007669"/>
    <property type="project" value="InterPro"/>
</dbReference>
<evidence type="ECO:0000256" key="4">
    <source>
        <dbReference type="HAMAP-Rule" id="MF_00724"/>
    </source>
</evidence>